<dbReference type="AlphaFoldDB" id="A0A373FPK3"/>
<evidence type="ECO:0000313" key="4">
    <source>
        <dbReference type="EMBL" id="RGE46056.1"/>
    </source>
</evidence>
<proteinExistence type="predicted"/>
<reference evidence="4 5" key="1">
    <citation type="submission" date="2018-08" db="EMBL/GenBank/DDBJ databases">
        <title>Comamonas testosteroni strain SWCO2.</title>
        <authorList>
            <person name="Jiang N."/>
            <person name="Zhang X.Z."/>
        </authorList>
    </citation>
    <scope>NUCLEOTIDE SEQUENCE [LARGE SCALE GENOMIC DNA]</scope>
    <source>
        <strain evidence="4 5">SWCO2</strain>
    </source>
</reference>
<comment type="caution">
    <text evidence="4">The sequence shown here is derived from an EMBL/GenBank/DDBJ whole genome shotgun (WGS) entry which is preliminary data.</text>
</comment>
<dbReference type="InterPro" id="IPR031161">
    <property type="entry name" value="Peptidase_M60_dom"/>
</dbReference>
<feature type="signal peptide" evidence="2">
    <location>
        <begin position="1"/>
        <end position="16"/>
    </location>
</feature>
<dbReference type="OrthoDB" id="9122461at2"/>
<gene>
    <name evidence="4" type="ORF">DZC30_04605</name>
</gene>
<feature type="chain" id="PRO_5017051510" description="Peptidase M60 domain-containing protein" evidence="2">
    <location>
        <begin position="17"/>
        <end position="965"/>
    </location>
</feature>
<evidence type="ECO:0000259" key="3">
    <source>
        <dbReference type="PROSITE" id="PS51723"/>
    </source>
</evidence>
<keyword evidence="5" id="KW-1185">Reference proteome</keyword>
<dbReference type="Gene3D" id="1.10.390.30">
    <property type="entry name" value="Peptidase M60, enhancin-like domain 3"/>
    <property type="match status" value="1"/>
</dbReference>
<dbReference type="InterPro" id="IPR042279">
    <property type="entry name" value="Pep_M60_3"/>
</dbReference>
<dbReference type="Proteomes" id="UP000261948">
    <property type="component" value="Unassembled WGS sequence"/>
</dbReference>
<dbReference type="PROSITE" id="PS51257">
    <property type="entry name" value="PROKAR_LIPOPROTEIN"/>
    <property type="match status" value="1"/>
</dbReference>
<feature type="compositionally biased region" description="Pro residues" evidence="1">
    <location>
        <begin position="42"/>
        <end position="52"/>
    </location>
</feature>
<evidence type="ECO:0000313" key="5">
    <source>
        <dbReference type="Proteomes" id="UP000261948"/>
    </source>
</evidence>
<name>A0A373FPK3_COMTE</name>
<dbReference type="Pfam" id="PF18650">
    <property type="entry name" value="IMPa_N_2"/>
    <property type="match status" value="1"/>
</dbReference>
<accession>A0A373FPK3</accession>
<organism evidence="4 5">
    <name type="scientific">Comamonas testosteroni</name>
    <name type="common">Pseudomonas testosteroni</name>
    <dbReference type="NCBI Taxonomy" id="285"/>
    <lineage>
        <taxon>Bacteria</taxon>
        <taxon>Pseudomonadati</taxon>
        <taxon>Pseudomonadota</taxon>
        <taxon>Betaproteobacteria</taxon>
        <taxon>Burkholderiales</taxon>
        <taxon>Comamonadaceae</taxon>
        <taxon>Comamonas</taxon>
    </lineage>
</organism>
<dbReference type="SMART" id="SM01276">
    <property type="entry name" value="M60-like"/>
    <property type="match status" value="1"/>
</dbReference>
<feature type="domain" description="Peptidase M60" evidence="3">
    <location>
        <begin position="486"/>
        <end position="819"/>
    </location>
</feature>
<feature type="compositionally biased region" description="Low complexity" evidence="1">
    <location>
        <begin position="29"/>
        <end position="41"/>
    </location>
</feature>
<dbReference type="NCBIfam" id="NF038322">
    <property type="entry name" value="ImpA_fam_HExGH"/>
    <property type="match status" value="1"/>
</dbReference>
<protein>
    <recommendedName>
        <fullName evidence="3">Peptidase M60 domain-containing protein</fullName>
    </recommendedName>
</protein>
<keyword evidence="2" id="KW-0732">Signal</keyword>
<dbReference type="PROSITE" id="PS51723">
    <property type="entry name" value="PEPTIDASE_M60"/>
    <property type="match status" value="1"/>
</dbReference>
<sequence length="965" mass="102474">MIQRWTLTLFASLALAACGGGGDGGNDGNGSTSTTPPQVEQPTPPIAPPTTPPESEDTGSQPPVVQPPDVDAPETQPPVVTPPVSSRITRALVAGDSNLLLDEDRTPLLQGATEIIASARVQQKALIAQLIDDSTAGELNFGQSSQTVSPLLSSSASPLLVSNTGRILASIGTSQGGRALGYGQNLLSQLSSATGGNQSQLPLFKRSFAWLATGDAQKALPANLRIATQNYSSATVANLVARLGGKAQMVNCAIADAANTCWQDVDVFVFGQDTPASAALSNQVSRYLQAGKGVIYLHSNWGDSGGGRQVLQAMGMELGGYGGNWWAGQSGYSIAGKTASQQREAADRLGAHEAVLNALLHGSSANLASDTSLITALDGIRSDLLGLEAQGYNLFSDNYLQKPYMEAHRRLVLWADMARKLTDYSQVRRSNTNEFLRTFTADSLSYAVRGSEATPKNFADWMPAASVNLATSQDWETIEVTIAQEGGRTAIGRGAVPGKAVDVEIVNASGAKLALRVGNIRTRGNPLSQENYTRPRSPDGHEAALTSGKTLTYSTAWGGPLFLSYSGAKPGSVVTLRVRGSVKYAHFDFTRNPSAQEIDEAVQALQRADFGWQTSKMVGGEVQQTIGYAKSAIGSHAPKTYVVDRLKGMIFDSNHLANGYNNMAASANVNSICATIGWDCTGSIHRAPGVQHFVGWLAACGFLCSGNPSDGAAGLAPGWGWWHELGHNTVMRHMRLLTDTDGVGGNNAGGGCPAECDNNILANASALRQYAITNGAENNSGDRIDHKKLYTDIQAARATGKTGNELQADMFSRFWTAAKKSDNAMRAVHFQLAFIYTKERLGQAQPQPADVIDFLGLLGRGERLIYNDSYWAANKAALGMGSYATRSIANHELLYVLSSRIIGRDMRLVFANYGIPLSANALSSIANLGLPQLSPEFYAMVPNKGNQLELGRWVDLTSSVPAYPL</sequence>
<dbReference type="EMBL" id="QURR01000004">
    <property type="protein sequence ID" value="RGE46056.1"/>
    <property type="molecule type" value="Genomic_DNA"/>
</dbReference>
<feature type="region of interest" description="Disordered" evidence="1">
    <location>
        <begin position="22"/>
        <end position="84"/>
    </location>
</feature>
<evidence type="ECO:0000256" key="2">
    <source>
        <dbReference type="SAM" id="SignalP"/>
    </source>
</evidence>
<evidence type="ECO:0000256" key="1">
    <source>
        <dbReference type="SAM" id="MobiDB-lite"/>
    </source>
</evidence>
<dbReference type="InterPro" id="IPR040711">
    <property type="entry name" value="IMPa_N_2"/>
</dbReference>